<dbReference type="HOGENOM" id="CLU_092068_0_0_11"/>
<dbReference type="InterPro" id="IPR036812">
    <property type="entry name" value="NAD(P)_OxRdtase_dom_sf"/>
</dbReference>
<protein>
    <recommendedName>
        <fullName evidence="1">NADP-dependent oxidoreductase domain-containing protein</fullName>
    </recommendedName>
</protein>
<sequence length="268" mass="28664">MHHGVTAVDTAVNYLGFGSHRTLAATVGDLLDQVEVSTKVGFFPTGHRPCHSLDPVRLREAIEQSVDELGVRPAVVFLHSPERTLDTLAAAPAREALETACATMAAAVDNGLCRAWGIASWNPRPVLAALAHGYAGPRPDAAMVRTGLTLDAAMLTATEDLLRHLNIDAPRCWGMSPFAGTTEHPVWSQAPLDAFLLPGQQHTAPQAGYRIAFELPRCARITVGTTSTRHLDQLLDATHLRLRADAITGYRHLIGAPTGNLALPPPGH</sequence>
<dbReference type="Gene3D" id="3.20.20.100">
    <property type="entry name" value="NADP-dependent oxidoreductase domain"/>
    <property type="match status" value="1"/>
</dbReference>
<dbReference type="KEGG" id="kal:KALB_5323"/>
<name>W5WD70_9PSEU</name>
<proteinExistence type="predicted"/>
<evidence type="ECO:0000259" key="1">
    <source>
        <dbReference type="Pfam" id="PF00248"/>
    </source>
</evidence>
<organism evidence="2 3">
    <name type="scientific">Kutzneria albida DSM 43870</name>
    <dbReference type="NCBI Taxonomy" id="1449976"/>
    <lineage>
        <taxon>Bacteria</taxon>
        <taxon>Bacillati</taxon>
        <taxon>Actinomycetota</taxon>
        <taxon>Actinomycetes</taxon>
        <taxon>Pseudonocardiales</taxon>
        <taxon>Pseudonocardiaceae</taxon>
        <taxon>Kutzneria</taxon>
    </lineage>
</organism>
<dbReference type="Proteomes" id="UP000019225">
    <property type="component" value="Chromosome"/>
</dbReference>
<feature type="domain" description="NADP-dependent oxidoreductase" evidence="1">
    <location>
        <begin position="2"/>
        <end position="135"/>
    </location>
</feature>
<evidence type="ECO:0000313" key="3">
    <source>
        <dbReference type="Proteomes" id="UP000019225"/>
    </source>
</evidence>
<gene>
    <name evidence="2" type="ORF">KALB_5323</name>
</gene>
<evidence type="ECO:0000313" key="2">
    <source>
        <dbReference type="EMBL" id="AHH98685.1"/>
    </source>
</evidence>
<dbReference type="EMBL" id="CP007155">
    <property type="protein sequence ID" value="AHH98685.1"/>
    <property type="molecule type" value="Genomic_DNA"/>
</dbReference>
<dbReference type="STRING" id="1449976.KALB_5323"/>
<dbReference type="eggNOG" id="COG0667">
    <property type="taxonomic scope" value="Bacteria"/>
</dbReference>
<reference evidence="2 3" key="1">
    <citation type="journal article" date="2014" name="BMC Genomics">
        <title>Complete genome sequence of producer of the glycopeptide antibiotic Aculeximycin Kutzneria albida DSM 43870T, a representative of minor genus of Pseudonocardiaceae.</title>
        <authorList>
            <person name="Rebets Y."/>
            <person name="Tokovenko B."/>
            <person name="Lushchyk I."/>
            <person name="Ruckert C."/>
            <person name="Zaburannyi N."/>
            <person name="Bechthold A."/>
            <person name="Kalinowski J."/>
            <person name="Luzhetskyy A."/>
        </authorList>
    </citation>
    <scope>NUCLEOTIDE SEQUENCE [LARGE SCALE GENOMIC DNA]</scope>
    <source>
        <strain evidence="2">DSM 43870</strain>
    </source>
</reference>
<accession>W5WD70</accession>
<keyword evidence="3" id="KW-1185">Reference proteome</keyword>
<dbReference type="AlphaFoldDB" id="W5WD70"/>
<dbReference type="InterPro" id="IPR023210">
    <property type="entry name" value="NADP_OxRdtase_dom"/>
</dbReference>
<dbReference type="Pfam" id="PF00248">
    <property type="entry name" value="Aldo_ket_red"/>
    <property type="match status" value="1"/>
</dbReference>
<dbReference type="SUPFAM" id="SSF51430">
    <property type="entry name" value="NAD(P)-linked oxidoreductase"/>
    <property type="match status" value="1"/>
</dbReference>